<name>Q5HXR1_GLUOX</name>
<dbReference type="HOGENOM" id="CLU_013446_2_3_5"/>
<dbReference type="GO" id="GO:0005524">
    <property type="term" value="F:ATP binding"/>
    <property type="evidence" value="ECO:0007669"/>
    <property type="project" value="UniProtKB-KW"/>
</dbReference>
<dbReference type="eggNOG" id="COG2804">
    <property type="taxonomic scope" value="Bacteria"/>
</dbReference>
<dbReference type="PANTHER" id="PTHR30258:SF3">
    <property type="entry name" value="SLL1921 PROTEIN"/>
    <property type="match status" value="1"/>
</dbReference>
<dbReference type="KEGG" id="gox:GOX2628"/>
<dbReference type="PROSITE" id="PS00662">
    <property type="entry name" value="T2SP_E"/>
    <property type="match status" value="1"/>
</dbReference>
<dbReference type="EMBL" id="CP000004">
    <property type="protein sequence ID" value="AAW59692.1"/>
    <property type="molecule type" value="Genomic_DNA"/>
</dbReference>
<dbReference type="GO" id="GO:0016887">
    <property type="term" value="F:ATP hydrolysis activity"/>
    <property type="evidence" value="ECO:0007669"/>
    <property type="project" value="TreeGrafter"/>
</dbReference>
<dbReference type="PANTHER" id="PTHR30258">
    <property type="entry name" value="TYPE II SECRETION SYSTEM PROTEIN GSPE-RELATED"/>
    <property type="match status" value="1"/>
</dbReference>
<dbReference type="Pfam" id="PF00437">
    <property type="entry name" value="T2SSE"/>
    <property type="match status" value="1"/>
</dbReference>
<gene>
    <name evidence="5" type="ordered locus">GOX2628</name>
</gene>
<keyword evidence="2" id="KW-0547">Nucleotide-binding</keyword>
<feature type="domain" description="Bacterial type II secretion system protein E" evidence="4">
    <location>
        <begin position="334"/>
        <end position="348"/>
    </location>
</feature>
<keyword evidence="5" id="KW-0614">Plasmid</keyword>
<dbReference type="SUPFAM" id="SSF52540">
    <property type="entry name" value="P-loop containing nucleoside triphosphate hydrolases"/>
    <property type="match status" value="1"/>
</dbReference>
<sequence length="561" mass="62909">MSLFNRLQNRTRKSTSYDGTLDATEAQHVAIDDLTKTLYVDQTRRNSVAIQQWMAEHRARTGLLYRVEWEPFSDISRRREEIRQTYAGQKGPQETSNTARNQAIGMLKIAAQCRASDVHVLKRKDHTEIQFRIKKTLMVYRELNNTEGEALLVALYRLCSSQDNTIKPLETQDGGITGQILDGTGLENVRLVRGPAYPANDGGGHMELRLQYREKSEGSGALPAGVTLRLPRRPEGELKLASYGFSEDQIDRLKYIATQPSGVLLLTGPTGSGKTTTIYELAKWQARTDPGKRLVGIEQPVEYPMPWAVQLEISNALDSKTAGERFQANLRYSLRMDPDRLIIGEIRDAEVALTTFDAAQTGHGVLSTLHIEDPFEFPTRLQNMNFERLSFRVTCNSSVIRGVVAQRLLPLLCPHCKELWTVNDERMPQRAAQALATWGDTSSTYKIHPGGCSRCQYTGAGSVTSVAEVVETDEELMNDLITKGIAIARRRFRSRPEADTPMVEKAIKLALEGLVDPYTIIREVDKIPSREQVDRDRRIGRAERARAAQDAAALAREEEIA</sequence>
<dbReference type="Gene3D" id="3.30.450.90">
    <property type="match status" value="1"/>
</dbReference>
<evidence type="ECO:0000256" key="2">
    <source>
        <dbReference type="ARBA" id="ARBA00022741"/>
    </source>
</evidence>
<accession>Q5HXR1</accession>
<comment type="similarity">
    <text evidence="1">Belongs to the GSP E family.</text>
</comment>
<dbReference type="AlphaFoldDB" id="Q5HXR1"/>
<dbReference type="RefSeq" id="WP_011251506.1">
    <property type="nucleotide sequence ID" value="NC_006672.1"/>
</dbReference>
<organism evidence="5 6">
    <name type="scientific">Gluconobacter oxydans (strain 621H)</name>
    <name type="common">Gluconobacter suboxydans</name>
    <dbReference type="NCBI Taxonomy" id="290633"/>
    <lineage>
        <taxon>Bacteria</taxon>
        <taxon>Pseudomonadati</taxon>
        <taxon>Pseudomonadota</taxon>
        <taxon>Alphaproteobacteria</taxon>
        <taxon>Acetobacterales</taxon>
        <taxon>Acetobacteraceae</taxon>
        <taxon>Gluconobacter</taxon>
    </lineage>
</organism>
<dbReference type="GO" id="GO:0005886">
    <property type="term" value="C:plasma membrane"/>
    <property type="evidence" value="ECO:0007669"/>
    <property type="project" value="TreeGrafter"/>
</dbReference>
<evidence type="ECO:0000313" key="6">
    <source>
        <dbReference type="Proteomes" id="UP000006375"/>
    </source>
</evidence>
<protein>
    <submittedName>
        <fullName evidence="5">Nucleotide binding protein PilQ</fullName>
    </submittedName>
</protein>
<reference evidence="5 6" key="1">
    <citation type="journal article" date="2005" name="Nat. Biotechnol.">
        <title>Complete genome sequence of the acetic acid bacterium Gluconobacter oxydans.</title>
        <authorList>
            <person name="Prust C."/>
            <person name="Hoffmeister M."/>
            <person name="Liesegang H."/>
            <person name="Wiezer A."/>
            <person name="Fricke W.F."/>
            <person name="Ehrenreich A."/>
            <person name="Gottschalk G."/>
            <person name="Deppenmeier U."/>
        </authorList>
    </citation>
    <scope>NUCLEOTIDE SEQUENCE [LARGE SCALE GENOMIC DNA]</scope>
    <source>
        <strain evidence="6">621H</strain>
        <plasmid evidence="6">Plasmid pGOX1</plasmid>
    </source>
</reference>
<evidence type="ECO:0000256" key="1">
    <source>
        <dbReference type="ARBA" id="ARBA00006611"/>
    </source>
</evidence>
<geneLocation type="plasmid" evidence="5 6">
    <name>pGOX1</name>
</geneLocation>
<dbReference type="InterPro" id="IPR001482">
    <property type="entry name" value="T2SS/T4SS_dom"/>
</dbReference>
<keyword evidence="6" id="KW-1185">Reference proteome</keyword>
<evidence type="ECO:0000256" key="3">
    <source>
        <dbReference type="ARBA" id="ARBA00022840"/>
    </source>
</evidence>
<dbReference type="Gene3D" id="3.40.50.300">
    <property type="entry name" value="P-loop containing nucleotide triphosphate hydrolases"/>
    <property type="match status" value="1"/>
</dbReference>
<proteinExistence type="inferred from homology"/>
<dbReference type="Proteomes" id="UP000006375">
    <property type="component" value="Plasmid pGOX1"/>
</dbReference>
<keyword evidence="3" id="KW-0067">ATP-binding</keyword>
<evidence type="ECO:0000313" key="5">
    <source>
        <dbReference type="EMBL" id="AAW59692.1"/>
    </source>
</evidence>
<dbReference type="InterPro" id="IPR027417">
    <property type="entry name" value="P-loop_NTPase"/>
</dbReference>
<evidence type="ECO:0000259" key="4">
    <source>
        <dbReference type="PROSITE" id="PS00662"/>
    </source>
</evidence>